<comment type="caution">
    <text evidence="1">The sequence shown here is derived from an EMBL/GenBank/DDBJ whole genome shotgun (WGS) entry which is preliminary data.</text>
</comment>
<keyword evidence="3" id="KW-1185">Reference proteome</keyword>
<evidence type="ECO:0000313" key="2">
    <source>
        <dbReference type="EMBL" id="CAL4781726.1"/>
    </source>
</evidence>
<accession>A0A9P1FYJ8</accession>
<dbReference type="EMBL" id="CAMXCT030001948">
    <property type="protein sequence ID" value="CAL4781726.1"/>
    <property type="molecule type" value="Genomic_DNA"/>
</dbReference>
<dbReference type="Proteomes" id="UP001152797">
    <property type="component" value="Unassembled WGS sequence"/>
</dbReference>
<name>A0A9P1FYJ8_9DINO</name>
<reference evidence="2 3" key="2">
    <citation type="submission" date="2024-05" db="EMBL/GenBank/DDBJ databases">
        <authorList>
            <person name="Chen Y."/>
            <person name="Shah S."/>
            <person name="Dougan E. K."/>
            <person name="Thang M."/>
            <person name="Chan C."/>
        </authorList>
    </citation>
    <scope>NUCLEOTIDE SEQUENCE [LARGE SCALE GENOMIC DNA]</scope>
</reference>
<protein>
    <submittedName>
        <fullName evidence="1">Uncharacterized protein</fullName>
    </submittedName>
</protein>
<organism evidence="1">
    <name type="scientific">Cladocopium goreaui</name>
    <dbReference type="NCBI Taxonomy" id="2562237"/>
    <lineage>
        <taxon>Eukaryota</taxon>
        <taxon>Sar</taxon>
        <taxon>Alveolata</taxon>
        <taxon>Dinophyceae</taxon>
        <taxon>Suessiales</taxon>
        <taxon>Symbiodiniaceae</taxon>
        <taxon>Cladocopium</taxon>
    </lineage>
</organism>
<evidence type="ECO:0000313" key="3">
    <source>
        <dbReference type="Proteomes" id="UP001152797"/>
    </source>
</evidence>
<sequence length="165" mass="18959">MLDDLGNPHFWKPPYINTRGINTSQCGLEPGTLARIGSSQRQRLNEERPGQSQQVQICLANAAEISSRIGSSQRQRLKEERPYPRFLPPLQRLITRHPRLFVDALKEPHEVLVGERPEWAPAQSDLPDVLMQHCTDLLLKEREQKEAYVPFHRVLLKLAAEGQIR</sequence>
<gene>
    <name evidence="1" type="ORF">C1SCF055_LOCUS21062</name>
</gene>
<proteinExistence type="predicted"/>
<dbReference type="AlphaFoldDB" id="A0A9P1FYJ8"/>
<dbReference type="EMBL" id="CAMXCT010001948">
    <property type="protein sequence ID" value="CAI3994414.1"/>
    <property type="molecule type" value="Genomic_DNA"/>
</dbReference>
<evidence type="ECO:0000313" key="1">
    <source>
        <dbReference type="EMBL" id="CAI3994414.1"/>
    </source>
</evidence>
<reference evidence="1" key="1">
    <citation type="submission" date="2022-10" db="EMBL/GenBank/DDBJ databases">
        <authorList>
            <person name="Chen Y."/>
            <person name="Dougan E. K."/>
            <person name="Chan C."/>
            <person name="Rhodes N."/>
            <person name="Thang M."/>
        </authorList>
    </citation>
    <scope>NUCLEOTIDE SEQUENCE</scope>
</reference>
<dbReference type="EMBL" id="CAMXCT020001948">
    <property type="protein sequence ID" value="CAL1147789.1"/>
    <property type="molecule type" value="Genomic_DNA"/>
</dbReference>